<gene>
    <name evidence="5" type="primary">RS16</name>
    <name evidence="5" type="ORF">ECANGB1_2406</name>
</gene>
<comment type="similarity">
    <text evidence="1">Belongs to the universal ribosomal protein uS9 family.</text>
</comment>
<dbReference type="InterPro" id="IPR014721">
    <property type="entry name" value="Ribsml_uS5_D2-typ_fold_subgr"/>
</dbReference>
<dbReference type="AlphaFoldDB" id="A0A1Y1S4P2"/>
<dbReference type="PANTHER" id="PTHR21569:SF16">
    <property type="entry name" value="RIBOSOMAL PROTEIN S16"/>
    <property type="match status" value="1"/>
</dbReference>
<evidence type="ECO:0000256" key="1">
    <source>
        <dbReference type="ARBA" id="ARBA00005251"/>
    </source>
</evidence>
<dbReference type="VEuPathDB" id="MicrosporidiaDB:ECANGB1_2406"/>
<dbReference type="InterPro" id="IPR000754">
    <property type="entry name" value="Ribosomal_uS9"/>
</dbReference>
<accession>A0A1Y1S4P2</accession>
<organism evidence="5 6">
    <name type="scientific">Enterospora canceri</name>
    <dbReference type="NCBI Taxonomy" id="1081671"/>
    <lineage>
        <taxon>Eukaryota</taxon>
        <taxon>Fungi</taxon>
        <taxon>Fungi incertae sedis</taxon>
        <taxon>Microsporidia</taxon>
        <taxon>Enterocytozoonidae</taxon>
        <taxon>Enterospora</taxon>
    </lineage>
</organism>
<feature type="region of interest" description="Disordered" evidence="4">
    <location>
        <begin position="123"/>
        <end position="143"/>
    </location>
</feature>
<evidence type="ECO:0000313" key="5">
    <source>
        <dbReference type="EMBL" id="ORD93380.1"/>
    </source>
</evidence>
<reference evidence="5 6" key="1">
    <citation type="journal article" date="2017" name="Environ. Microbiol.">
        <title>Decay of the glycolytic pathway and adaptation to intranuclear parasitism within Enterocytozoonidae microsporidia.</title>
        <authorList>
            <person name="Wiredu Boakye D."/>
            <person name="Jaroenlak P."/>
            <person name="Prachumwat A."/>
            <person name="Williams T.A."/>
            <person name="Bateman K.S."/>
            <person name="Itsathitphaisarn O."/>
            <person name="Sritunyalucksana K."/>
            <person name="Paszkiewicz K.H."/>
            <person name="Moore K.A."/>
            <person name="Stentiford G.D."/>
            <person name="Williams B.A."/>
        </authorList>
    </citation>
    <scope>NUCLEOTIDE SEQUENCE [LARGE SCALE GENOMIC DNA]</scope>
    <source>
        <strain evidence="5 6">GB1</strain>
    </source>
</reference>
<dbReference type="SUPFAM" id="SSF54211">
    <property type="entry name" value="Ribosomal protein S5 domain 2-like"/>
    <property type="match status" value="1"/>
</dbReference>
<dbReference type="GO" id="GO:0022627">
    <property type="term" value="C:cytosolic small ribosomal subunit"/>
    <property type="evidence" value="ECO:0007669"/>
    <property type="project" value="TreeGrafter"/>
</dbReference>
<protein>
    <submittedName>
        <fullName evidence="5">RS16</fullName>
    </submittedName>
</protein>
<dbReference type="GO" id="GO:0003723">
    <property type="term" value="F:RNA binding"/>
    <property type="evidence" value="ECO:0007669"/>
    <property type="project" value="TreeGrafter"/>
</dbReference>
<dbReference type="InterPro" id="IPR020568">
    <property type="entry name" value="Ribosomal_Su5_D2-typ_SF"/>
</dbReference>
<keyword evidence="3" id="KW-0687">Ribonucleoprotein</keyword>
<dbReference type="Proteomes" id="UP000192639">
    <property type="component" value="Unassembled WGS sequence"/>
</dbReference>
<keyword evidence="6" id="KW-1185">Reference proteome</keyword>
<dbReference type="EMBL" id="LWDP01000093">
    <property type="protein sequence ID" value="ORD93380.1"/>
    <property type="molecule type" value="Genomic_DNA"/>
</dbReference>
<dbReference type="Gene3D" id="3.30.230.10">
    <property type="match status" value="1"/>
</dbReference>
<dbReference type="OrthoDB" id="426865at2759"/>
<dbReference type="GO" id="GO:0006412">
    <property type="term" value="P:translation"/>
    <property type="evidence" value="ECO:0007669"/>
    <property type="project" value="InterPro"/>
</dbReference>
<dbReference type="PANTHER" id="PTHR21569">
    <property type="entry name" value="RIBOSOMAL PROTEIN S9"/>
    <property type="match status" value="1"/>
</dbReference>
<dbReference type="GO" id="GO:0000462">
    <property type="term" value="P:maturation of SSU-rRNA from tricistronic rRNA transcript (SSU-rRNA, 5.8S rRNA, LSU-rRNA)"/>
    <property type="evidence" value="ECO:0007669"/>
    <property type="project" value="TreeGrafter"/>
</dbReference>
<name>A0A1Y1S4P2_9MICR</name>
<evidence type="ECO:0000313" key="6">
    <source>
        <dbReference type="Proteomes" id="UP000192639"/>
    </source>
</evidence>
<sequence>MSSRILTKGTKKTSTATCECTRAGEFEVRVNKVPLSVMGDYLMQAKLNEVIETIGRGPLAGLDFDITTCKEGGFTGRVYAARQAFCRAVLAYFGMHSDEYKKQEIQQRLMAFDRFALVTDTRRKEPKKYGGPGARARYQKSYR</sequence>
<proteinExistence type="inferred from homology"/>
<dbReference type="GO" id="GO:0003735">
    <property type="term" value="F:structural constituent of ribosome"/>
    <property type="evidence" value="ECO:0007669"/>
    <property type="project" value="InterPro"/>
</dbReference>
<evidence type="ECO:0000256" key="2">
    <source>
        <dbReference type="ARBA" id="ARBA00022980"/>
    </source>
</evidence>
<evidence type="ECO:0000256" key="4">
    <source>
        <dbReference type="SAM" id="MobiDB-lite"/>
    </source>
</evidence>
<keyword evidence="2" id="KW-0689">Ribosomal protein</keyword>
<comment type="caution">
    <text evidence="5">The sequence shown here is derived from an EMBL/GenBank/DDBJ whole genome shotgun (WGS) entry which is preliminary data.</text>
</comment>
<evidence type="ECO:0000256" key="3">
    <source>
        <dbReference type="ARBA" id="ARBA00023274"/>
    </source>
</evidence>
<dbReference type="Pfam" id="PF00380">
    <property type="entry name" value="Ribosomal_S9"/>
    <property type="match status" value="1"/>
</dbReference>